<gene>
    <name evidence="2" type="ORF">A3844_08415</name>
</gene>
<keyword evidence="3" id="KW-1185">Reference proteome</keyword>
<proteinExistence type="predicted"/>
<keyword evidence="1" id="KW-0732">Signal</keyword>
<organism evidence="2 3">
    <name type="scientific">Paenibacillus helianthi</name>
    <dbReference type="NCBI Taxonomy" id="1349432"/>
    <lineage>
        <taxon>Bacteria</taxon>
        <taxon>Bacillati</taxon>
        <taxon>Bacillota</taxon>
        <taxon>Bacilli</taxon>
        <taxon>Bacillales</taxon>
        <taxon>Paenibacillaceae</taxon>
        <taxon>Paenibacillus</taxon>
    </lineage>
</organism>
<reference evidence="2 3" key="1">
    <citation type="submission" date="2016-03" db="EMBL/GenBank/DDBJ databases">
        <authorList>
            <person name="Sant'Anna F.H."/>
            <person name="Ambrosini A."/>
            <person name="Souza R."/>
            <person name="Bach E."/>
            <person name="Fernandes G."/>
            <person name="Balsanelli E."/>
            <person name="Baura V.A."/>
            <person name="Souza E.M."/>
            <person name="Passaglia L."/>
        </authorList>
    </citation>
    <scope>NUCLEOTIDE SEQUENCE [LARGE SCALE GENOMIC DNA]</scope>
    <source>
        <strain evidence="2 3">P26E</strain>
    </source>
</reference>
<feature type="signal peptide" evidence="1">
    <location>
        <begin position="1"/>
        <end position="25"/>
    </location>
</feature>
<dbReference type="RefSeq" id="WP_074087149.1">
    <property type="nucleotide sequence ID" value="NZ_LVWI01000031.1"/>
</dbReference>
<accession>A0ABX3ER19</accession>
<evidence type="ECO:0000313" key="3">
    <source>
        <dbReference type="Proteomes" id="UP000186058"/>
    </source>
</evidence>
<name>A0ABX3ER19_9BACL</name>
<dbReference type="EMBL" id="LVWI01000031">
    <property type="protein sequence ID" value="OKP88382.1"/>
    <property type="molecule type" value="Genomic_DNA"/>
</dbReference>
<comment type="caution">
    <text evidence="2">The sequence shown here is derived from an EMBL/GenBank/DDBJ whole genome shotgun (WGS) entry which is preliminary data.</text>
</comment>
<feature type="chain" id="PRO_5046718647" evidence="1">
    <location>
        <begin position="26"/>
        <end position="168"/>
    </location>
</feature>
<sequence length="168" mass="17796">MKIKKFLSVLLISAVVLIPSASAFAEDVNSTEVALTGTVTPYIIGVGDTRATAISIVLNEGGGAIYDLFIQSATDQDWFKWTNTSSSYKRVVSRIGGMSGNGPTRAGLIVSYNNQSELGPLYTAQAGTAEGQLFSNVMVPPGATVYLVVDAPNFTTAPAYRINFAVYD</sequence>
<protein>
    <submittedName>
        <fullName evidence="2">Uncharacterized protein</fullName>
    </submittedName>
</protein>
<evidence type="ECO:0000256" key="1">
    <source>
        <dbReference type="SAM" id="SignalP"/>
    </source>
</evidence>
<evidence type="ECO:0000313" key="2">
    <source>
        <dbReference type="EMBL" id="OKP88382.1"/>
    </source>
</evidence>
<dbReference type="Proteomes" id="UP000186058">
    <property type="component" value="Unassembled WGS sequence"/>
</dbReference>